<dbReference type="GO" id="GO:0004888">
    <property type="term" value="F:transmembrane signaling receptor activity"/>
    <property type="evidence" value="ECO:0007669"/>
    <property type="project" value="InterPro"/>
</dbReference>
<dbReference type="Pfam" id="PF02118">
    <property type="entry name" value="Srg"/>
    <property type="match status" value="1"/>
</dbReference>
<organism evidence="7 8">
    <name type="scientific">Ditylenchus destructor</name>
    <dbReference type="NCBI Taxonomy" id="166010"/>
    <lineage>
        <taxon>Eukaryota</taxon>
        <taxon>Metazoa</taxon>
        <taxon>Ecdysozoa</taxon>
        <taxon>Nematoda</taxon>
        <taxon>Chromadorea</taxon>
        <taxon>Rhabditida</taxon>
        <taxon>Tylenchina</taxon>
        <taxon>Tylenchomorpha</taxon>
        <taxon>Sphaerularioidea</taxon>
        <taxon>Anguinidae</taxon>
        <taxon>Anguininae</taxon>
        <taxon>Ditylenchus</taxon>
    </lineage>
</organism>
<dbReference type="GO" id="GO:0016020">
    <property type="term" value="C:membrane"/>
    <property type="evidence" value="ECO:0007669"/>
    <property type="project" value="UniProtKB-SubCell"/>
</dbReference>
<sequence length="382" mass="43553">MGQAHEFSIGEVPAPSDKMDAFISQLSYPSFVLSLIIGIPSVILYTIECGIFLVHRQKFGTAFFRLFIARFVCNFLNYFSSFLYARFGRVGLFIGFMESLPPLLLAIGFFFNYYSFHADNLSTAFILLNRLTLILFPTTHVKIWKYALPVSIVLIFLSPLPFLYETLGYDFYVRRQSDNWTYTLDYHKEEGKVYVRSVYLCAISAIFFCGICGALNILTIFFYRRNNRMIATKANSQRRQEHKIEAKLTVYAFYTFLAQLGIAVYMLLMYFSSNTPASANLFLATFNQHGLVVDVCTIVIPAWVLLWASPIVRREIVQVLKFCTCFCTKANANSTPTIALNGRQSEGHPPSKIHTTKTVSLKKVQTTRLFDVSNKKRAVSST</sequence>
<comment type="subcellular location">
    <subcellularLocation>
        <location evidence="1">Membrane</location>
        <topology evidence="1">Multi-pass membrane protein</topology>
    </subcellularLocation>
</comment>
<evidence type="ECO:0000256" key="6">
    <source>
        <dbReference type="RuleBase" id="RU280813"/>
    </source>
</evidence>
<dbReference type="PANTHER" id="PTHR31552">
    <property type="entry name" value="SERPENTINE RECEPTOR CLASS GAMMA"/>
    <property type="match status" value="1"/>
</dbReference>
<accession>A0AAD4R313</accession>
<dbReference type="Proteomes" id="UP001201812">
    <property type="component" value="Unassembled WGS sequence"/>
</dbReference>
<name>A0AAD4R313_9BILA</name>
<feature type="transmembrane region" description="Helical" evidence="6">
    <location>
        <begin position="248"/>
        <end position="271"/>
    </location>
</feature>
<evidence type="ECO:0000256" key="2">
    <source>
        <dbReference type="ARBA" id="ARBA00005692"/>
    </source>
</evidence>
<feature type="transmembrane region" description="Helical" evidence="6">
    <location>
        <begin position="197"/>
        <end position="223"/>
    </location>
</feature>
<keyword evidence="8" id="KW-1185">Reference proteome</keyword>
<comment type="similarity">
    <text evidence="2 6">Belongs to the nematode receptor-like protein srg family.</text>
</comment>
<evidence type="ECO:0000256" key="4">
    <source>
        <dbReference type="ARBA" id="ARBA00022989"/>
    </source>
</evidence>
<evidence type="ECO:0000313" key="7">
    <source>
        <dbReference type="EMBL" id="KAI1706067.1"/>
    </source>
</evidence>
<feature type="transmembrane region" description="Helical" evidence="6">
    <location>
        <begin position="291"/>
        <end position="312"/>
    </location>
</feature>
<dbReference type="SUPFAM" id="SSF81321">
    <property type="entry name" value="Family A G protein-coupled receptor-like"/>
    <property type="match status" value="1"/>
</dbReference>
<comment type="caution">
    <text evidence="7">The sequence shown here is derived from an EMBL/GenBank/DDBJ whole genome shotgun (WGS) entry which is preliminary data.</text>
</comment>
<protein>
    <recommendedName>
        <fullName evidence="6">Serpentine receptor class gamma</fullName>
    </recommendedName>
</protein>
<dbReference type="Gene3D" id="1.20.1070.10">
    <property type="entry name" value="Rhodopsin 7-helix transmembrane proteins"/>
    <property type="match status" value="1"/>
</dbReference>
<evidence type="ECO:0000313" key="8">
    <source>
        <dbReference type="Proteomes" id="UP001201812"/>
    </source>
</evidence>
<evidence type="ECO:0000256" key="1">
    <source>
        <dbReference type="ARBA" id="ARBA00004141"/>
    </source>
</evidence>
<keyword evidence="5 6" id="KW-0472">Membrane</keyword>
<feature type="transmembrane region" description="Helical" evidence="6">
    <location>
        <begin position="59"/>
        <end position="79"/>
    </location>
</feature>
<dbReference type="PANTHER" id="PTHR31552:SF8">
    <property type="entry name" value="SERPENTINE RECEPTOR CLASS GAMMA"/>
    <property type="match status" value="1"/>
</dbReference>
<feature type="transmembrane region" description="Helical" evidence="6">
    <location>
        <begin position="146"/>
        <end position="164"/>
    </location>
</feature>
<proteinExistence type="inferred from homology"/>
<dbReference type="GO" id="GO:0007606">
    <property type="term" value="P:sensory perception of chemical stimulus"/>
    <property type="evidence" value="ECO:0007669"/>
    <property type="project" value="UniProtKB-UniRule"/>
</dbReference>
<evidence type="ECO:0000256" key="3">
    <source>
        <dbReference type="ARBA" id="ARBA00022692"/>
    </source>
</evidence>
<evidence type="ECO:0000256" key="5">
    <source>
        <dbReference type="ARBA" id="ARBA00023136"/>
    </source>
</evidence>
<feature type="transmembrane region" description="Helical" evidence="6">
    <location>
        <begin position="91"/>
        <end position="114"/>
    </location>
</feature>
<dbReference type="InterPro" id="IPR000609">
    <property type="entry name" value="7TM_GPCR_serpentine_rcpt_Srg"/>
</dbReference>
<gene>
    <name evidence="7" type="ORF">DdX_13298</name>
</gene>
<feature type="transmembrane region" description="Helical" evidence="6">
    <location>
        <begin position="26"/>
        <end position="47"/>
    </location>
</feature>
<reference evidence="7" key="1">
    <citation type="submission" date="2022-01" db="EMBL/GenBank/DDBJ databases">
        <title>Genome Sequence Resource for Two Populations of Ditylenchus destructor, the Migratory Endoparasitic Phytonematode.</title>
        <authorList>
            <person name="Zhang H."/>
            <person name="Lin R."/>
            <person name="Xie B."/>
        </authorList>
    </citation>
    <scope>NUCLEOTIDE SEQUENCE</scope>
    <source>
        <strain evidence="7">BazhouSP</strain>
    </source>
</reference>
<dbReference type="AlphaFoldDB" id="A0AAD4R313"/>
<keyword evidence="4 6" id="KW-1133">Transmembrane helix</keyword>
<dbReference type="EMBL" id="JAKKPZ010000051">
    <property type="protein sequence ID" value="KAI1706067.1"/>
    <property type="molecule type" value="Genomic_DNA"/>
</dbReference>
<keyword evidence="3 6" id="KW-0812">Transmembrane</keyword>